<feature type="compositionally biased region" description="Basic and acidic residues" evidence="2">
    <location>
        <begin position="19"/>
        <end position="31"/>
    </location>
</feature>
<feature type="region of interest" description="Disordered" evidence="2">
    <location>
        <begin position="153"/>
        <end position="200"/>
    </location>
</feature>
<name>A0A6B2KWB2_9EUKA</name>
<feature type="coiled-coil region" evidence="1">
    <location>
        <begin position="504"/>
        <end position="538"/>
    </location>
</feature>
<proteinExistence type="predicted"/>
<evidence type="ECO:0000313" key="3">
    <source>
        <dbReference type="EMBL" id="NDV29084.1"/>
    </source>
</evidence>
<organism evidence="3">
    <name type="scientific">Arcella intermedia</name>
    <dbReference type="NCBI Taxonomy" id="1963864"/>
    <lineage>
        <taxon>Eukaryota</taxon>
        <taxon>Amoebozoa</taxon>
        <taxon>Tubulinea</taxon>
        <taxon>Elardia</taxon>
        <taxon>Arcellinida</taxon>
        <taxon>Sphaerothecina</taxon>
        <taxon>Arcellidae</taxon>
        <taxon>Arcella</taxon>
    </lineage>
</organism>
<evidence type="ECO:0000256" key="2">
    <source>
        <dbReference type="SAM" id="MobiDB-lite"/>
    </source>
</evidence>
<feature type="compositionally biased region" description="Basic and acidic residues" evidence="2">
    <location>
        <begin position="1108"/>
        <end position="1121"/>
    </location>
</feature>
<feature type="compositionally biased region" description="Pro residues" evidence="2">
    <location>
        <begin position="982"/>
        <end position="994"/>
    </location>
</feature>
<feature type="compositionally biased region" description="Basic and acidic residues" evidence="2">
    <location>
        <begin position="1139"/>
        <end position="1155"/>
    </location>
</feature>
<feature type="compositionally biased region" description="Low complexity" evidence="2">
    <location>
        <begin position="157"/>
        <end position="173"/>
    </location>
</feature>
<feature type="compositionally biased region" description="Polar residues" evidence="2">
    <location>
        <begin position="1084"/>
        <end position="1104"/>
    </location>
</feature>
<feature type="compositionally biased region" description="Polar residues" evidence="2">
    <location>
        <begin position="191"/>
        <end position="200"/>
    </location>
</feature>
<dbReference type="AlphaFoldDB" id="A0A6B2KWB2"/>
<feature type="coiled-coil region" evidence="1">
    <location>
        <begin position="669"/>
        <end position="791"/>
    </location>
</feature>
<feature type="region of interest" description="Disordered" evidence="2">
    <location>
        <begin position="1076"/>
        <end position="1192"/>
    </location>
</feature>
<feature type="compositionally biased region" description="Polar residues" evidence="2">
    <location>
        <begin position="921"/>
        <end position="952"/>
    </location>
</feature>
<accession>A0A6B2KWB2</accession>
<protein>
    <submittedName>
        <fullName evidence="3">Uncharacterized protein</fullName>
    </submittedName>
</protein>
<feature type="coiled-coil region" evidence="1">
    <location>
        <begin position="817"/>
        <end position="844"/>
    </location>
</feature>
<feature type="coiled-coil region" evidence="1">
    <location>
        <begin position="589"/>
        <end position="637"/>
    </location>
</feature>
<reference evidence="3" key="1">
    <citation type="journal article" date="2020" name="J. Eukaryot. Microbiol.">
        <title>De novo Sequencing, Assembly and Annotation of the Transcriptome for the Free-Living Testate Amoeba Arcella intermedia.</title>
        <authorList>
            <person name="Ribeiro G.M."/>
            <person name="Porfirio-Sousa A.L."/>
            <person name="Maurer-Alcala X.X."/>
            <person name="Katz L.A."/>
            <person name="Lahr D.J.G."/>
        </authorList>
    </citation>
    <scope>NUCLEOTIDE SEQUENCE</scope>
</reference>
<feature type="region of interest" description="Disordered" evidence="2">
    <location>
        <begin position="894"/>
        <end position="996"/>
    </location>
</feature>
<feature type="region of interest" description="Disordered" evidence="2">
    <location>
        <begin position="1"/>
        <end position="31"/>
    </location>
</feature>
<feature type="compositionally biased region" description="Polar residues" evidence="2">
    <location>
        <begin position="1"/>
        <end position="10"/>
    </location>
</feature>
<feature type="compositionally biased region" description="Basic residues" evidence="2">
    <location>
        <begin position="1127"/>
        <end position="1138"/>
    </location>
</feature>
<dbReference type="EMBL" id="GIBP01000115">
    <property type="protein sequence ID" value="NDV29084.1"/>
    <property type="molecule type" value="Transcribed_RNA"/>
</dbReference>
<keyword evidence="1" id="KW-0175">Coiled coil</keyword>
<feature type="coiled-coil region" evidence="1">
    <location>
        <begin position="430"/>
        <end position="478"/>
    </location>
</feature>
<sequence>MEKSSSSTNIDIVLGTPTRTERRDLQKNETAELKEQIQKLTTSLEESQRKVEKLKKAKEKAAASVGLLDKQDAKITEMKKTIEELNLKILEAGKTENDQVVAMKAKISERDSVLAQLKQENDELQKKSTHIEETNKTLMEKLQKLEAENTKYTQEMQNASQSSSATQSQYQSQIDSLKKENSNLSSKLRETNTTADSLQTTNNTLLEKTKEKDLLAHNLQQTIEALNTKIDTITNERDNAVKQAQLANITKQTEINHITKSLQDVQGSLHEKEEEAKQSKIKLAEKEEEYFTLKRINEETKSALESTKKELESAIHMNQKFLEDTTQSDSTNSSAVAALQAMIAHNEEEKKILKEEKAKKEGEISNLSLTIQKLDSENKNMLSEGTKLRADVEKWKVENGNLSTELESTKLLLASASSDAEIIDRMRSDNLKIKNNLDQTVAELSKLREERDKMEKEIQNLQNLLKTQKEEQAKAATATTTTITTANEPGLLRKGSSKYKSSKKFSKTTEIDSLNQEIKRLQEEIELLTDRLSSKSQEQIPLSFSIKGFVGSNDGASDTQFLQLLSQKRQIENKERALLMERNALAIDLKHKDTRIEKLSNTIREFESTLHSQKERADKAELKLKRKEEYTTELRNQINARHKEISIFQQSLGNDELFKKLESTLRAEVNSKNSTIEELTKRLQQYAEDESLVQKLKNQIKELENKVNLLELQLKERNEAIADYNNVINTLKEDYAAAYDKNLPVNQNAELDMKRQNEKLKEEKKALENKLQAAEEDKHNYLIDLRKNERALASAKSIAKVERSFLDMLTVLSNKHNEKKARLNKNLEQEIKIAAEEIVTIKTKLSVLKNGYNTLQKKNQDLQLVIKDMDIIRTENKQLNNTIKALKAQVKSSTPDSIEFAKDNPVSARTRPKVDFVKPSLPQQKAGSNPNLKNNNPSTSSPSLHYTPSLMNPTPVPRTAQGLLPTVSTPILNTPFSNPSFTPTPTPLPNPSPAPEISTQTPIITTTLSTPIINPPPISTASPSDPPDTIAKLRRKSAIRVLSDVETEEPNAETPLQTESEKFHIVVTNNENSILKKSRGHSRGLSNIATPTQFKETITKNDSNPELPLHHGDEEGRHEEIAGSSSARRHARKSKSHSSKMDAEVKSPRTSEVKSPRNNPRVDGVASPRTPVAPSRPTNPLPRATSRPKSQAIPASAIDHWDGEGLGGVAGTTGVGFNFGGSITINRDKETSASGRVKLGKTRAYTSKVD</sequence>
<evidence type="ECO:0000256" key="1">
    <source>
        <dbReference type="SAM" id="Coils"/>
    </source>
</evidence>